<dbReference type="GO" id="GO:0061630">
    <property type="term" value="F:ubiquitin protein ligase activity"/>
    <property type="evidence" value="ECO:0007669"/>
    <property type="project" value="UniProtKB-EC"/>
</dbReference>
<evidence type="ECO:0000259" key="17">
    <source>
        <dbReference type="PROSITE" id="PS50089"/>
    </source>
</evidence>
<dbReference type="SMART" id="SM00184">
    <property type="entry name" value="RING"/>
    <property type="match status" value="1"/>
</dbReference>
<gene>
    <name evidence="18" type="ORF">VNO80_08530</name>
</gene>
<evidence type="ECO:0000256" key="8">
    <source>
        <dbReference type="ARBA" id="ARBA00022729"/>
    </source>
</evidence>
<keyword evidence="7" id="KW-0479">Metal-binding</keyword>
<sequence>MLCLLLLIVFLLPLRGESTCRTISCGKIKIQFPFGLKQTQIQATGSGRCSYPRFQLSCDNRNRTILSLPGSGDLVVKSINYKSQTLNVNDPEGCLPKRFLHNLSLSLHPPFTFEATVYDLTFLRCPSNITHSIESPPISCLNSNSSYSVTFSWWPLNGTLPWSEACEVISSAFVPIPNPDTTSVFMPDLNKDVVLKWNEPACGDCATRGQVCGFTPPNTKTLQVGCFFYAPNQNQGLSRSAKYGLTIGVGIPGLLCLTGLCCFMCSKFDGYTHGNRARPSRELPSSITTLPRSSPTMGLIGPEIENLPKTLIGESGRLPNWNDNTCPICLSEYEPKETLRTIPACNHYFHAHCIDEWLKMNATCPLCRNSPDPSSPVTPSSSTSI</sequence>
<keyword evidence="6" id="KW-0812">Transmembrane</keyword>
<dbReference type="Proteomes" id="UP001374584">
    <property type="component" value="Unassembled WGS sequence"/>
</dbReference>
<comment type="subcellular location">
    <subcellularLocation>
        <location evidence="2">Membrane</location>
        <topology evidence="2">Single-pass membrane protein</topology>
    </subcellularLocation>
</comment>
<dbReference type="InterPro" id="IPR046948">
    <property type="entry name" value="ATL20-22-like"/>
</dbReference>
<dbReference type="GO" id="GO:0016020">
    <property type="term" value="C:membrane"/>
    <property type="evidence" value="ECO:0007669"/>
    <property type="project" value="UniProtKB-SubCell"/>
</dbReference>
<accession>A0AAN9N526</accession>
<evidence type="ECO:0000256" key="7">
    <source>
        <dbReference type="ARBA" id="ARBA00022723"/>
    </source>
</evidence>
<protein>
    <recommendedName>
        <fullName evidence="4">RING-type E3 ubiquitin transferase</fullName>
        <ecNumber evidence="4">2.3.2.27</ecNumber>
    </recommendedName>
</protein>
<keyword evidence="9 15" id="KW-0863">Zinc-finger</keyword>
<comment type="caution">
    <text evidence="18">The sequence shown here is derived from an EMBL/GenBank/DDBJ whole genome shotgun (WGS) entry which is preliminary data.</text>
</comment>
<evidence type="ECO:0000256" key="16">
    <source>
        <dbReference type="SAM" id="SignalP"/>
    </source>
</evidence>
<dbReference type="PROSITE" id="PS50089">
    <property type="entry name" value="ZF_RING_2"/>
    <property type="match status" value="1"/>
</dbReference>
<evidence type="ECO:0000256" key="5">
    <source>
        <dbReference type="ARBA" id="ARBA00022679"/>
    </source>
</evidence>
<keyword evidence="19" id="KW-1185">Reference proteome</keyword>
<evidence type="ECO:0000256" key="3">
    <source>
        <dbReference type="ARBA" id="ARBA00004906"/>
    </source>
</evidence>
<keyword evidence="10" id="KW-0833">Ubl conjugation pathway</keyword>
<keyword evidence="11" id="KW-0862">Zinc</keyword>
<dbReference type="InterPro" id="IPR013083">
    <property type="entry name" value="Znf_RING/FYVE/PHD"/>
</dbReference>
<evidence type="ECO:0000256" key="14">
    <source>
        <dbReference type="ARBA" id="ARBA00024209"/>
    </source>
</evidence>
<reference evidence="18 19" key="1">
    <citation type="submission" date="2024-01" db="EMBL/GenBank/DDBJ databases">
        <title>The genomes of 5 underutilized Papilionoideae crops provide insights into root nodulation and disease resistanc.</title>
        <authorList>
            <person name="Jiang F."/>
        </authorList>
    </citation>
    <scope>NUCLEOTIDE SEQUENCE [LARGE SCALE GENOMIC DNA]</scope>
    <source>
        <strain evidence="18">JINMINGXINNONG_FW02</strain>
        <tissue evidence="18">Leaves</tissue>
    </source>
</reference>
<dbReference type="SUPFAM" id="SSF57850">
    <property type="entry name" value="RING/U-box"/>
    <property type="match status" value="1"/>
</dbReference>
<dbReference type="Gene3D" id="3.30.40.10">
    <property type="entry name" value="Zinc/RING finger domain, C3HC4 (zinc finger)"/>
    <property type="match status" value="1"/>
</dbReference>
<dbReference type="EMBL" id="JAYMYR010000004">
    <property type="protein sequence ID" value="KAK7366537.1"/>
    <property type="molecule type" value="Genomic_DNA"/>
</dbReference>
<evidence type="ECO:0000256" key="1">
    <source>
        <dbReference type="ARBA" id="ARBA00000900"/>
    </source>
</evidence>
<feature type="signal peptide" evidence="16">
    <location>
        <begin position="1"/>
        <end position="16"/>
    </location>
</feature>
<dbReference type="PANTHER" id="PTHR46279:SF31">
    <property type="entry name" value="RING-H2 FINGER PROTEIN ATL20-LIKE ISOFORM X1"/>
    <property type="match status" value="1"/>
</dbReference>
<organism evidence="18 19">
    <name type="scientific">Phaseolus coccineus</name>
    <name type="common">Scarlet runner bean</name>
    <name type="synonym">Phaseolus multiflorus</name>
    <dbReference type="NCBI Taxonomy" id="3886"/>
    <lineage>
        <taxon>Eukaryota</taxon>
        <taxon>Viridiplantae</taxon>
        <taxon>Streptophyta</taxon>
        <taxon>Embryophyta</taxon>
        <taxon>Tracheophyta</taxon>
        <taxon>Spermatophyta</taxon>
        <taxon>Magnoliopsida</taxon>
        <taxon>eudicotyledons</taxon>
        <taxon>Gunneridae</taxon>
        <taxon>Pentapetalae</taxon>
        <taxon>rosids</taxon>
        <taxon>fabids</taxon>
        <taxon>Fabales</taxon>
        <taxon>Fabaceae</taxon>
        <taxon>Papilionoideae</taxon>
        <taxon>50 kb inversion clade</taxon>
        <taxon>NPAAA clade</taxon>
        <taxon>indigoferoid/millettioid clade</taxon>
        <taxon>Phaseoleae</taxon>
        <taxon>Phaseolus</taxon>
    </lineage>
</organism>
<evidence type="ECO:0000256" key="15">
    <source>
        <dbReference type="PROSITE-ProRule" id="PRU00175"/>
    </source>
</evidence>
<evidence type="ECO:0000256" key="10">
    <source>
        <dbReference type="ARBA" id="ARBA00022786"/>
    </source>
</evidence>
<dbReference type="AlphaFoldDB" id="A0AAN9N526"/>
<evidence type="ECO:0000313" key="19">
    <source>
        <dbReference type="Proteomes" id="UP001374584"/>
    </source>
</evidence>
<dbReference type="Pfam" id="PF13639">
    <property type="entry name" value="zf-RING_2"/>
    <property type="match status" value="1"/>
</dbReference>
<keyword evidence="12" id="KW-1133">Transmembrane helix</keyword>
<dbReference type="GO" id="GO:0030247">
    <property type="term" value="F:polysaccharide binding"/>
    <property type="evidence" value="ECO:0007669"/>
    <property type="project" value="InterPro"/>
</dbReference>
<proteinExistence type="inferred from homology"/>
<keyword evidence="5" id="KW-0808">Transferase</keyword>
<dbReference type="CDD" id="cd16461">
    <property type="entry name" value="RING-H2_EL5-like"/>
    <property type="match status" value="1"/>
</dbReference>
<feature type="chain" id="PRO_5042957936" description="RING-type E3 ubiquitin transferase" evidence="16">
    <location>
        <begin position="17"/>
        <end position="385"/>
    </location>
</feature>
<dbReference type="GO" id="GO:0008270">
    <property type="term" value="F:zinc ion binding"/>
    <property type="evidence" value="ECO:0007669"/>
    <property type="project" value="UniProtKB-KW"/>
</dbReference>
<evidence type="ECO:0000256" key="13">
    <source>
        <dbReference type="ARBA" id="ARBA00023136"/>
    </source>
</evidence>
<dbReference type="InterPro" id="IPR001841">
    <property type="entry name" value="Znf_RING"/>
</dbReference>
<feature type="domain" description="RING-type" evidence="17">
    <location>
        <begin position="326"/>
        <end position="368"/>
    </location>
</feature>
<comment type="similarity">
    <text evidence="14">Belongs to the RING-type zinc finger family. ATL subfamily.</text>
</comment>
<evidence type="ECO:0000256" key="9">
    <source>
        <dbReference type="ARBA" id="ARBA00022771"/>
    </source>
</evidence>
<dbReference type="PANTHER" id="PTHR46279">
    <property type="entry name" value="RING/U-BOX SUPERFAMILY PROTEIN"/>
    <property type="match status" value="1"/>
</dbReference>
<keyword evidence="8 16" id="KW-0732">Signal</keyword>
<name>A0AAN9N526_PHACN</name>
<evidence type="ECO:0000256" key="12">
    <source>
        <dbReference type="ARBA" id="ARBA00022989"/>
    </source>
</evidence>
<evidence type="ECO:0000256" key="11">
    <source>
        <dbReference type="ARBA" id="ARBA00022833"/>
    </source>
</evidence>
<comment type="pathway">
    <text evidence="3">Protein modification; protein ubiquitination.</text>
</comment>
<evidence type="ECO:0000313" key="18">
    <source>
        <dbReference type="EMBL" id="KAK7366537.1"/>
    </source>
</evidence>
<comment type="catalytic activity">
    <reaction evidence="1">
        <text>S-ubiquitinyl-[E2 ubiquitin-conjugating enzyme]-L-cysteine + [acceptor protein]-L-lysine = [E2 ubiquitin-conjugating enzyme]-L-cysteine + N(6)-ubiquitinyl-[acceptor protein]-L-lysine.</text>
        <dbReference type="EC" id="2.3.2.27"/>
    </reaction>
</comment>
<evidence type="ECO:0000256" key="4">
    <source>
        <dbReference type="ARBA" id="ARBA00012483"/>
    </source>
</evidence>
<dbReference type="InterPro" id="IPR025287">
    <property type="entry name" value="WAK_GUB"/>
</dbReference>
<dbReference type="Pfam" id="PF13947">
    <property type="entry name" value="GUB_WAK_bind"/>
    <property type="match status" value="1"/>
</dbReference>
<evidence type="ECO:0000256" key="2">
    <source>
        <dbReference type="ARBA" id="ARBA00004167"/>
    </source>
</evidence>
<evidence type="ECO:0000256" key="6">
    <source>
        <dbReference type="ARBA" id="ARBA00022692"/>
    </source>
</evidence>
<keyword evidence="13" id="KW-0472">Membrane</keyword>
<dbReference type="EC" id="2.3.2.27" evidence="4"/>